<gene>
    <name evidence="1" type="ORF">XELAEV_18033339mg</name>
</gene>
<accession>A0A974CLG1</accession>
<reference evidence="2" key="1">
    <citation type="journal article" date="2016" name="Nature">
        <title>Genome evolution in the allotetraploid frog Xenopus laevis.</title>
        <authorList>
            <person name="Session A.M."/>
            <person name="Uno Y."/>
            <person name="Kwon T."/>
            <person name="Chapman J.A."/>
            <person name="Toyoda A."/>
            <person name="Takahashi S."/>
            <person name="Fukui A."/>
            <person name="Hikosaka A."/>
            <person name="Suzuki A."/>
            <person name="Kondo M."/>
            <person name="van Heeringen S.J."/>
            <person name="Quigley I."/>
            <person name="Heinz S."/>
            <person name="Ogino H."/>
            <person name="Ochi H."/>
            <person name="Hellsten U."/>
            <person name="Lyons J.B."/>
            <person name="Simakov O."/>
            <person name="Putnam N."/>
            <person name="Stites J."/>
            <person name="Kuroki Y."/>
            <person name="Tanaka T."/>
            <person name="Michiue T."/>
            <person name="Watanabe M."/>
            <person name="Bogdanovic O."/>
            <person name="Lister R."/>
            <person name="Georgiou G."/>
            <person name="Paranjpe S.S."/>
            <person name="van Kruijsbergen I."/>
            <person name="Shu S."/>
            <person name="Carlson J."/>
            <person name="Kinoshita T."/>
            <person name="Ohta Y."/>
            <person name="Mawaribuchi S."/>
            <person name="Jenkins J."/>
            <person name="Grimwood J."/>
            <person name="Schmutz J."/>
            <person name="Mitros T."/>
            <person name="Mozaffari S.V."/>
            <person name="Suzuki Y."/>
            <person name="Haramoto Y."/>
            <person name="Yamamoto T.S."/>
            <person name="Takagi C."/>
            <person name="Heald R."/>
            <person name="Miller K."/>
            <person name="Haudenschild C."/>
            <person name="Kitzman J."/>
            <person name="Nakayama T."/>
            <person name="Izutsu Y."/>
            <person name="Robert J."/>
            <person name="Fortriede J."/>
            <person name="Burns K."/>
            <person name="Lotay V."/>
            <person name="Karimi K."/>
            <person name="Yasuoka Y."/>
            <person name="Dichmann D.S."/>
            <person name="Flajnik M.F."/>
            <person name="Houston D.W."/>
            <person name="Shendure J."/>
            <person name="DuPasquier L."/>
            <person name="Vize P.D."/>
            <person name="Zorn A.M."/>
            <person name="Ito M."/>
            <person name="Marcotte E.M."/>
            <person name="Wallingford J.B."/>
            <person name="Ito Y."/>
            <person name="Asashima M."/>
            <person name="Ueno N."/>
            <person name="Matsuda Y."/>
            <person name="Veenstra G.J."/>
            <person name="Fujiyama A."/>
            <person name="Harland R.M."/>
            <person name="Taira M."/>
            <person name="Rokhsar D.S."/>
        </authorList>
    </citation>
    <scope>NUCLEOTIDE SEQUENCE [LARGE SCALE GENOMIC DNA]</scope>
    <source>
        <strain evidence="2">J</strain>
    </source>
</reference>
<name>A0A974CLG1_XENLA</name>
<evidence type="ECO:0000313" key="2">
    <source>
        <dbReference type="Proteomes" id="UP000694892"/>
    </source>
</evidence>
<sequence>MLMRAETEDGFHAIGIGNPTYVARRCPAKFENICNPWLDINLWRFQTKICPLAGQRLALLPLYTSSAPKIGGHDDSNMFSEQVRCGTVPLYTEKL</sequence>
<dbReference type="Proteomes" id="UP000694892">
    <property type="component" value="Chromosome 6S"/>
</dbReference>
<dbReference type="AlphaFoldDB" id="A0A974CLG1"/>
<dbReference type="EMBL" id="CM004477">
    <property type="protein sequence ID" value="OCT74366.1"/>
    <property type="molecule type" value="Genomic_DNA"/>
</dbReference>
<evidence type="ECO:0000313" key="1">
    <source>
        <dbReference type="EMBL" id="OCT74366.1"/>
    </source>
</evidence>
<protein>
    <submittedName>
        <fullName evidence="1">Uncharacterized protein</fullName>
    </submittedName>
</protein>
<organism evidence="1 2">
    <name type="scientific">Xenopus laevis</name>
    <name type="common">African clawed frog</name>
    <dbReference type="NCBI Taxonomy" id="8355"/>
    <lineage>
        <taxon>Eukaryota</taxon>
        <taxon>Metazoa</taxon>
        <taxon>Chordata</taxon>
        <taxon>Craniata</taxon>
        <taxon>Vertebrata</taxon>
        <taxon>Euteleostomi</taxon>
        <taxon>Amphibia</taxon>
        <taxon>Batrachia</taxon>
        <taxon>Anura</taxon>
        <taxon>Pipoidea</taxon>
        <taxon>Pipidae</taxon>
        <taxon>Xenopodinae</taxon>
        <taxon>Xenopus</taxon>
        <taxon>Xenopus</taxon>
    </lineage>
</organism>
<proteinExistence type="predicted"/>